<evidence type="ECO:0000313" key="2">
    <source>
        <dbReference type="EMBL" id="QJY36317.1"/>
    </source>
</evidence>
<dbReference type="AlphaFoldDB" id="A0AAE7ATA8"/>
<reference evidence="2 3" key="1">
    <citation type="submission" date="2020-05" db="EMBL/GenBank/DDBJ databases">
        <title>First description outside Europe of the emergent pathogen for shellfish aquaculture Vibrio europaeus.</title>
        <authorList>
            <person name="Dubert J."/>
            <person name="Rojas R."/>
        </authorList>
    </citation>
    <scope>NUCLEOTIDE SEQUENCE [LARGE SCALE GENOMIC DNA]</scope>
    <source>
        <strain evidence="2 3">NPI-1</strain>
    </source>
</reference>
<dbReference type="Proteomes" id="UP000501443">
    <property type="component" value="Chromosome 1"/>
</dbReference>
<proteinExistence type="predicted"/>
<feature type="region of interest" description="Disordered" evidence="1">
    <location>
        <begin position="38"/>
        <end position="96"/>
    </location>
</feature>
<feature type="compositionally biased region" description="Acidic residues" evidence="1">
    <location>
        <begin position="70"/>
        <end position="79"/>
    </location>
</feature>
<protein>
    <submittedName>
        <fullName evidence="2">Uncharacterized protein</fullName>
    </submittedName>
</protein>
<organism evidence="2 3">
    <name type="scientific">Vibrio europaeus</name>
    <dbReference type="NCBI Taxonomy" id="300876"/>
    <lineage>
        <taxon>Bacteria</taxon>
        <taxon>Pseudomonadati</taxon>
        <taxon>Pseudomonadota</taxon>
        <taxon>Gammaproteobacteria</taxon>
        <taxon>Vibrionales</taxon>
        <taxon>Vibrionaceae</taxon>
        <taxon>Vibrio</taxon>
        <taxon>Vibrio oreintalis group</taxon>
    </lineage>
</organism>
<evidence type="ECO:0000256" key="1">
    <source>
        <dbReference type="SAM" id="MobiDB-lite"/>
    </source>
</evidence>
<feature type="compositionally biased region" description="Low complexity" evidence="1">
    <location>
        <begin position="43"/>
        <end position="69"/>
    </location>
</feature>
<dbReference type="EMBL" id="CP053541">
    <property type="protein sequence ID" value="QJY36317.1"/>
    <property type="molecule type" value="Genomic_DNA"/>
</dbReference>
<evidence type="ECO:0000313" key="3">
    <source>
        <dbReference type="Proteomes" id="UP000501443"/>
    </source>
</evidence>
<sequence>MSMTNPQAHNKNKDIQVRRSRLLACGLSLMIGLSGCSDSGELTQAGTGDTQDTSTGTTENQDNTNQETGDSSEIEENAPSDEIGGGGDQGDSESPGMVIVVTLVPVEVLVTVTLAKTTRLRIHPNCTSSLLDQPQ</sequence>
<gene>
    <name evidence="2" type="ORF">HOO69_06705</name>
</gene>
<name>A0AAE7ATA8_9VIBR</name>
<accession>A0AAE7ATA8</accession>
<dbReference type="RefSeq" id="WP_171801657.1">
    <property type="nucleotide sequence ID" value="NZ_CP053541.1"/>
</dbReference>